<feature type="region of interest" description="Disordered" evidence="3">
    <location>
        <begin position="280"/>
        <end position="306"/>
    </location>
</feature>
<dbReference type="InterPro" id="IPR003591">
    <property type="entry name" value="Leu-rich_rpt_typical-subtyp"/>
</dbReference>
<feature type="region of interest" description="Disordered" evidence="3">
    <location>
        <begin position="396"/>
        <end position="430"/>
    </location>
</feature>
<dbReference type="Gene3D" id="3.80.10.10">
    <property type="entry name" value="Ribonuclease Inhibitor"/>
    <property type="match status" value="1"/>
</dbReference>
<feature type="compositionally biased region" description="Pro residues" evidence="3">
    <location>
        <begin position="1"/>
        <end position="16"/>
    </location>
</feature>
<evidence type="ECO:0000256" key="3">
    <source>
        <dbReference type="SAM" id="MobiDB-lite"/>
    </source>
</evidence>
<dbReference type="InterPro" id="IPR001611">
    <property type="entry name" value="Leu-rich_rpt"/>
</dbReference>
<evidence type="ECO:0000313" key="4">
    <source>
        <dbReference type="EMBL" id="KIM83045.1"/>
    </source>
</evidence>
<keyword evidence="2" id="KW-0677">Repeat</keyword>
<organism evidence="4 5">
    <name type="scientific">Piloderma croceum (strain F 1598)</name>
    <dbReference type="NCBI Taxonomy" id="765440"/>
    <lineage>
        <taxon>Eukaryota</taxon>
        <taxon>Fungi</taxon>
        <taxon>Dikarya</taxon>
        <taxon>Basidiomycota</taxon>
        <taxon>Agaricomycotina</taxon>
        <taxon>Agaricomycetes</taxon>
        <taxon>Agaricomycetidae</taxon>
        <taxon>Atheliales</taxon>
        <taxon>Atheliaceae</taxon>
        <taxon>Piloderma</taxon>
    </lineage>
</organism>
<evidence type="ECO:0000256" key="1">
    <source>
        <dbReference type="ARBA" id="ARBA00022614"/>
    </source>
</evidence>
<feature type="compositionally biased region" description="Pro residues" evidence="3">
    <location>
        <begin position="280"/>
        <end position="294"/>
    </location>
</feature>
<evidence type="ECO:0000256" key="2">
    <source>
        <dbReference type="ARBA" id="ARBA00022737"/>
    </source>
</evidence>
<feature type="region of interest" description="Disordered" evidence="3">
    <location>
        <begin position="489"/>
        <end position="521"/>
    </location>
</feature>
<dbReference type="Proteomes" id="UP000054166">
    <property type="component" value="Unassembled WGS sequence"/>
</dbReference>
<dbReference type="PROSITE" id="PS51450">
    <property type="entry name" value="LRR"/>
    <property type="match status" value="1"/>
</dbReference>
<reference evidence="5" key="2">
    <citation type="submission" date="2015-01" db="EMBL/GenBank/DDBJ databases">
        <title>Evolutionary Origins and Diversification of the Mycorrhizal Mutualists.</title>
        <authorList>
            <consortium name="DOE Joint Genome Institute"/>
            <consortium name="Mycorrhizal Genomics Consortium"/>
            <person name="Kohler A."/>
            <person name="Kuo A."/>
            <person name="Nagy L.G."/>
            <person name="Floudas D."/>
            <person name="Copeland A."/>
            <person name="Barry K.W."/>
            <person name="Cichocki N."/>
            <person name="Veneault-Fourrey C."/>
            <person name="LaButti K."/>
            <person name="Lindquist E.A."/>
            <person name="Lipzen A."/>
            <person name="Lundell T."/>
            <person name="Morin E."/>
            <person name="Murat C."/>
            <person name="Riley R."/>
            <person name="Ohm R."/>
            <person name="Sun H."/>
            <person name="Tunlid A."/>
            <person name="Henrissat B."/>
            <person name="Grigoriev I.V."/>
            <person name="Hibbett D.S."/>
            <person name="Martin F."/>
        </authorList>
    </citation>
    <scope>NUCLEOTIDE SEQUENCE [LARGE SCALE GENOMIC DNA]</scope>
    <source>
        <strain evidence="5">F 1598</strain>
    </source>
</reference>
<dbReference type="AlphaFoldDB" id="A0A0C3FEX1"/>
<dbReference type="SMART" id="SM00369">
    <property type="entry name" value="LRR_TYP"/>
    <property type="match status" value="2"/>
</dbReference>
<feature type="region of interest" description="Disordered" evidence="3">
    <location>
        <begin position="1"/>
        <end position="31"/>
    </location>
</feature>
<dbReference type="EMBL" id="KN832992">
    <property type="protein sequence ID" value="KIM83045.1"/>
    <property type="molecule type" value="Genomic_DNA"/>
</dbReference>
<dbReference type="PANTHER" id="PTHR48051:SF1">
    <property type="entry name" value="RAS SUPPRESSOR PROTEIN 1"/>
    <property type="match status" value="1"/>
</dbReference>
<protein>
    <submittedName>
        <fullName evidence="4">Uncharacterized protein</fullName>
    </submittedName>
</protein>
<dbReference type="InterPro" id="IPR050216">
    <property type="entry name" value="LRR_domain-containing"/>
</dbReference>
<dbReference type="InterPro" id="IPR032675">
    <property type="entry name" value="LRR_dom_sf"/>
</dbReference>
<proteinExistence type="predicted"/>
<sequence>MALGPPFAPSSSPPSSPSWGPTDSSPASSPALAPIILNSPPILAGPSHPFAGSFRSDRHLPAHEKRIATPTAISPSDFISRAGSCAFQGSYEEDAYLHDTVSGRLPNSVQDSREVLIWDEAISNAIDKGNGTIELSSRELTYVPGSIGDLGKFFVSAKRIEQANSTGGRLFSRTKTTPINTSHQSRSFERTTSISESSMAREELQLYLAINHIRTLPRELFSLTKMTVLSLRGNQLTSIPAEISHLSNLRELNVSNNQLTHMPSEMLNMVLQTLSLFPNPFRPEPRTSPSPFAAPPRQAGSLHRRRSISRVLSKTAPSNRSVSAIIYTRPQSNVPSLFELCLRVLVSPCPLPTPGANVNLAELYVLPIPGAWGSRILPSSVKDILNACVPESVSAPLNMSPSGTPRGRDHFHSSSRGDTNKDNEIMGIGICPNTSHRSKTAFVRHMEERFTWEKVVAGVDVGGTVPVKWRGCLKGCLAFLDTLDSDKTLSWGPNVQQRQQDRTADSRMTANVDDDVEMEDSVVQPVSLARNGFGEQDFEDDA</sequence>
<name>A0A0C3FEX1_PILCF</name>
<dbReference type="PANTHER" id="PTHR48051">
    <property type="match status" value="1"/>
</dbReference>
<dbReference type="OrthoDB" id="660555at2759"/>
<keyword evidence="1" id="KW-0433">Leucine-rich repeat</keyword>
<evidence type="ECO:0000313" key="5">
    <source>
        <dbReference type="Proteomes" id="UP000054166"/>
    </source>
</evidence>
<feature type="compositionally biased region" description="Low complexity" evidence="3">
    <location>
        <begin position="17"/>
        <end position="31"/>
    </location>
</feature>
<dbReference type="HOGENOM" id="CLU_023474_0_0_1"/>
<keyword evidence="5" id="KW-1185">Reference proteome</keyword>
<feature type="region of interest" description="Disordered" evidence="3">
    <location>
        <begin position="169"/>
        <end position="194"/>
    </location>
</feature>
<dbReference type="Pfam" id="PF13855">
    <property type="entry name" value="LRR_8"/>
    <property type="match status" value="1"/>
</dbReference>
<dbReference type="SUPFAM" id="SSF52075">
    <property type="entry name" value="Outer arm dynein light chain 1"/>
    <property type="match status" value="1"/>
</dbReference>
<dbReference type="GO" id="GO:0005737">
    <property type="term" value="C:cytoplasm"/>
    <property type="evidence" value="ECO:0007669"/>
    <property type="project" value="TreeGrafter"/>
</dbReference>
<reference evidence="4 5" key="1">
    <citation type="submission" date="2014-04" db="EMBL/GenBank/DDBJ databases">
        <authorList>
            <consortium name="DOE Joint Genome Institute"/>
            <person name="Kuo A."/>
            <person name="Tarkka M."/>
            <person name="Buscot F."/>
            <person name="Kohler A."/>
            <person name="Nagy L.G."/>
            <person name="Floudas D."/>
            <person name="Copeland A."/>
            <person name="Barry K.W."/>
            <person name="Cichocki N."/>
            <person name="Veneault-Fourrey C."/>
            <person name="LaButti K."/>
            <person name="Lindquist E.A."/>
            <person name="Lipzen A."/>
            <person name="Lundell T."/>
            <person name="Morin E."/>
            <person name="Murat C."/>
            <person name="Sun H."/>
            <person name="Tunlid A."/>
            <person name="Henrissat B."/>
            <person name="Grigoriev I.V."/>
            <person name="Hibbett D.S."/>
            <person name="Martin F."/>
            <person name="Nordberg H.P."/>
            <person name="Cantor M.N."/>
            <person name="Hua S.X."/>
        </authorList>
    </citation>
    <scope>NUCLEOTIDE SEQUENCE [LARGE SCALE GENOMIC DNA]</scope>
    <source>
        <strain evidence="4 5">F 1598</strain>
    </source>
</reference>
<dbReference type="InParanoid" id="A0A0C3FEX1"/>
<accession>A0A0C3FEX1</accession>
<dbReference type="STRING" id="765440.A0A0C3FEX1"/>
<gene>
    <name evidence="4" type="ORF">PILCRDRAFT_7475</name>
</gene>